<gene>
    <name evidence="1" type="ORF">SDC9_206563</name>
</gene>
<sequence>MLFAISAGITIFGFSSPDIKGPLMPQASYTLMLLLIPSLLRQSFNKALSSIGLKLLLFSLNLKAPDIIIENIAKTPINHASASTRANFS</sequence>
<proteinExistence type="predicted"/>
<reference evidence="1" key="1">
    <citation type="submission" date="2019-08" db="EMBL/GenBank/DDBJ databases">
        <authorList>
            <person name="Kucharzyk K."/>
            <person name="Murdoch R.W."/>
            <person name="Higgins S."/>
            <person name="Loffler F."/>
        </authorList>
    </citation>
    <scope>NUCLEOTIDE SEQUENCE</scope>
</reference>
<accession>A0A645J634</accession>
<dbReference type="AlphaFoldDB" id="A0A645J634"/>
<name>A0A645J634_9ZZZZ</name>
<organism evidence="1">
    <name type="scientific">bioreactor metagenome</name>
    <dbReference type="NCBI Taxonomy" id="1076179"/>
    <lineage>
        <taxon>unclassified sequences</taxon>
        <taxon>metagenomes</taxon>
        <taxon>ecological metagenomes</taxon>
    </lineage>
</organism>
<protein>
    <submittedName>
        <fullName evidence="1">Uncharacterized protein</fullName>
    </submittedName>
</protein>
<comment type="caution">
    <text evidence="1">The sequence shown here is derived from an EMBL/GenBank/DDBJ whole genome shotgun (WGS) entry which is preliminary data.</text>
</comment>
<evidence type="ECO:0000313" key="1">
    <source>
        <dbReference type="EMBL" id="MPN58847.1"/>
    </source>
</evidence>
<dbReference type="EMBL" id="VSSQ01132108">
    <property type="protein sequence ID" value="MPN58847.1"/>
    <property type="molecule type" value="Genomic_DNA"/>
</dbReference>